<keyword evidence="9 18" id="KW-0862">Zinc</keyword>
<dbReference type="GO" id="GO:0052170">
    <property type="term" value="P:symbiont-mediated suppression of host innate immune response"/>
    <property type="evidence" value="ECO:0007669"/>
    <property type="project" value="UniProtKB-KW"/>
</dbReference>
<evidence type="ECO:0000256" key="19">
    <source>
        <dbReference type="PIRNR" id="PIRNR003407"/>
    </source>
</evidence>
<keyword evidence="15" id="KW-0922">Interferon antiviral system evasion</keyword>
<accession>A0A385PLA9</accession>
<keyword evidence="2 18" id="KW-0244">Early protein</keyword>
<sequence>MRGERITIPDIELKELVLPANILTNESLSPDVEAEEEEREPYKVDSYCYTCTAGVRICVLATKDSIRTLQVLLQGELSLLCPGCSRAFCRNGRH</sequence>
<dbReference type="HAMAP" id="MF_04004">
    <property type="entry name" value="PPV_E7"/>
    <property type="match status" value="1"/>
</dbReference>
<keyword evidence="14 18" id="KW-1035">Host cytoplasm</keyword>
<dbReference type="GO" id="GO:0008270">
    <property type="term" value="F:zinc ion binding"/>
    <property type="evidence" value="ECO:0007669"/>
    <property type="project" value="UniProtKB-KW"/>
</dbReference>
<evidence type="ECO:0000256" key="14">
    <source>
        <dbReference type="ARBA" id="ARBA00023200"/>
    </source>
</evidence>
<evidence type="ECO:0000256" key="13">
    <source>
        <dbReference type="ARBA" id="ARBA00023163"/>
    </source>
</evidence>
<evidence type="ECO:0000256" key="16">
    <source>
        <dbReference type="ARBA" id="ARBA00023280"/>
    </source>
</evidence>
<evidence type="ECO:0000256" key="18">
    <source>
        <dbReference type="HAMAP-Rule" id="MF_04004"/>
    </source>
</evidence>
<keyword evidence="4 18" id="KW-0945">Host-virus interaction</keyword>
<keyword evidence="13 18" id="KW-0804">Transcription</keyword>
<comment type="similarity">
    <text evidence="18 19">Belongs to the papillomaviridae E7 protein family.</text>
</comment>
<dbReference type="EMBL" id="MH777383">
    <property type="protein sequence ID" value="AYA94735.1"/>
    <property type="molecule type" value="Genomic_DNA"/>
</dbReference>
<dbReference type="GO" id="GO:0019904">
    <property type="term" value="F:protein domain specific binding"/>
    <property type="evidence" value="ECO:0007669"/>
    <property type="project" value="UniProtKB-UniRule"/>
</dbReference>
<dbReference type="GO" id="GO:0039502">
    <property type="term" value="P:symbiont-mediated suppression of host type I interferon-mediated signaling pathway"/>
    <property type="evidence" value="ECO:0007669"/>
    <property type="project" value="UniProtKB-UniRule"/>
</dbReference>
<keyword evidence="16 18" id="KW-0899">Viral immunoevasion</keyword>
<keyword evidence="8 18" id="KW-1114">Inhibition of host interferon signaling pathway by virus</keyword>
<evidence type="ECO:0000256" key="7">
    <source>
        <dbReference type="ARBA" id="ARBA00022771"/>
    </source>
</evidence>
<dbReference type="SUPFAM" id="SSF161234">
    <property type="entry name" value="E7 C-terminal domain-like"/>
    <property type="match status" value="1"/>
</dbReference>
<keyword evidence="7 18" id="KW-0863">Zinc-finger</keyword>
<protein>
    <recommendedName>
        <fullName evidence="18 19">Protein E7</fullName>
    </recommendedName>
</protein>
<evidence type="ECO:0000256" key="1">
    <source>
        <dbReference type="ARBA" id="ARBA00022504"/>
    </source>
</evidence>
<dbReference type="Pfam" id="PF00527">
    <property type="entry name" value="E7"/>
    <property type="match status" value="1"/>
</dbReference>
<evidence type="ECO:0000256" key="11">
    <source>
        <dbReference type="ARBA" id="ARBA00023125"/>
    </source>
</evidence>
<comment type="function">
    <text evidence="19">E7 protein has both transforming and trans-activating activities.</text>
</comment>
<dbReference type="PIRSF" id="PIRSF003407">
    <property type="entry name" value="Papvi_E7"/>
    <property type="match status" value="1"/>
</dbReference>
<dbReference type="GO" id="GO:0003700">
    <property type="term" value="F:DNA-binding transcription factor activity"/>
    <property type="evidence" value="ECO:0007669"/>
    <property type="project" value="UniProtKB-UniRule"/>
</dbReference>
<evidence type="ECO:0000256" key="5">
    <source>
        <dbReference type="ARBA" id="ARBA00022632"/>
    </source>
</evidence>
<comment type="subcellular location">
    <subcellularLocation>
        <location evidence="18">Host cytoplasm</location>
    </subcellularLocation>
    <subcellularLocation>
        <location evidence="18">Host nucleus</location>
    </subcellularLocation>
    <text evidence="18">Predominantly found in the host nucleus.</text>
</comment>
<dbReference type="GO" id="GO:0039645">
    <property type="term" value="P:symbiont-mediated perturbation of host cell cycle G1/S transition checkpoint"/>
    <property type="evidence" value="ECO:0007669"/>
    <property type="project" value="UniProtKB-UniRule"/>
</dbReference>
<dbReference type="GO" id="GO:0003677">
    <property type="term" value="F:DNA binding"/>
    <property type="evidence" value="ECO:0007669"/>
    <property type="project" value="UniProtKB-UniRule"/>
</dbReference>
<evidence type="ECO:0000256" key="8">
    <source>
        <dbReference type="ARBA" id="ARBA00022830"/>
    </source>
</evidence>
<comment type="PTM">
    <text evidence="18">Highly phosphorylated.</text>
</comment>
<name>A0A385PLA9_9PAPI</name>
<dbReference type="GO" id="GO:0042025">
    <property type="term" value="C:host cell nucleus"/>
    <property type="evidence" value="ECO:0007669"/>
    <property type="project" value="UniProtKB-SubCell"/>
</dbReference>
<keyword evidence="11 18" id="KW-0238">DNA-binding</keyword>
<keyword evidence="12 18" id="KW-0010">Activator</keyword>
<evidence type="ECO:0000256" key="3">
    <source>
        <dbReference type="ARBA" id="ARBA00022562"/>
    </source>
</evidence>
<proteinExistence type="inferred from homology"/>
<evidence type="ECO:0000256" key="9">
    <source>
        <dbReference type="ARBA" id="ARBA00022833"/>
    </source>
</evidence>
<keyword evidence="17 18" id="KW-1078">G1/S host cell cycle checkpoint dysregulation by virus</keyword>
<comment type="caution">
    <text evidence="18">Lacks conserved residue(s) required for the propagation of feature annotation.</text>
</comment>
<evidence type="ECO:0000256" key="10">
    <source>
        <dbReference type="ARBA" id="ARBA00023015"/>
    </source>
</evidence>
<reference evidence="20" key="1">
    <citation type="journal article" date="2018" name="Nat. Med.">
        <title>Expanded skin virome in DOCK8-deficient patients.</title>
        <authorList>
            <consortium name="NISC Comparative Sequencing Program"/>
            <person name="Tirosh O."/>
            <person name="Conlan S."/>
            <person name="Deming C."/>
            <person name="Lee-Lin S.Q."/>
            <person name="Huang X."/>
            <person name="Su H.C."/>
            <person name="Freeman A.F."/>
            <person name="Segre J.A."/>
            <person name="Kong H.H."/>
        </authorList>
    </citation>
    <scope>NUCLEOTIDE SEQUENCE</scope>
    <source>
        <strain evidence="20">HPV-mSK_244</strain>
    </source>
</reference>
<evidence type="ECO:0000256" key="2">
    <source>
        <dbReference type="ARBA" id="ARBA00022518"/>
    </source>
</evidence>
<evidence type="ECO:0000313" key="20">
    <source>
        <dbReference type="EMBL" id="AYA94735.1"/>
    </source>
</evidence>
<evidence type="ECO:0000256" key="15">
    <source>
        <dbReference type="ARBA" id="ARBA00023258"/>
    </source>
</evidence>
<keyword evidence="3 18" id="KW-1048">Host nucleus</keyword>
<comment type="subunit">
    <text evidence="18">Homodimer. Homooligomer. Interacts with host RB1; this interaction induces dissociation of RB1-E2F1 complex thereby disrupting RB1 activity. Interacts with host EP300; this interaction represses EP300 transcriptional activity. Interacts with protein E2; this interaction inhibits E7 oncogenic activity. Interacts with host TMEM173/STING; this interaction impairs the ability of TMEM173/STING to sense cytosolic DNA and promote the production of type I interferon (IFN-alpha and IFN-beta).</text>
</comment>
<evidence type="ECO:0000256" key="4">
    <source>
        <dbReference type="ARBA" id="ARBA00022581"/>
    </source>
</evidence>
<evidence type="ECO:0000256" key="17">
    <source>
        <dbReference type="ARBA" id="ARBA00023309"/>
    </source>
</evidence>
<dbReference type="GO" id="GO:0006351">
    <property type="term" value="P:DNA-templated transcription"/>
    <property type="evidence" value="ECO:0007669"/>
    <property type="project" value="UniProtKB-UniRule"/>
</dbReference>
<feature type="short sequence motif" description="Nuclear export signal" evidence="18">
    <location>
        <begin position="66"/>
        <end position="74"/>
    </location>
</feature>
<feature type="zinc finger region" evidence="18">
    <location>
        <begin position="48"/>
        <end position="84"/>
    </location>
</feature>
<keyword evidence="5 18" id="KW-1090">Inhibition of host innate immune response by virus</keyword>
<evidence type="ECO:0000256" key="12">
    <source>
        <dbReference type="ARBA" id="ARBA00023159"/>
    </source>
</evidence>
<evidence type="ECO:0000256" key="6">
    <source>
        <dbReference type="ARBA" id="ARBA00022723"/>
    </source>
</evidence>
<gene>
    <name evidence="18" type="primary">E7</name>
</gene>
<comment type="domain">
    <text evidence="18">The E7 terminal domain is an intrinsically disordered domain, whose flexibility and conformational transitions confer target adaptability to the oncoprotein. It allows adaptation to a variety of protein targets and exposes the PEST degradation sequence that regulates its turnover in the cell.</text>
</comment>
<dbReference type="SMR" id="A0A385PLA9"/>
<keyword evidence="10 18" id="KW-0805">Transcription regulation</keyword>
<keyword evidence="6 18" id="KW-0479">Metal-binding</keyword>
<dbReference type="GO" id="GO:0030430">
    <property type="term" value="C:host cell cytoplasm"/>
    <property type="evidence" value="ECO:0007669"/>
    <property type="project" value="UniProtKB-SubCell"/>
</dbReference>
<organism evidence="20">
    <name type="scientific">Human papillomavirus</name>
    <dbReference type="NCBI Taxonomy" id="10566"/>
    <lineage>
        <taxon>Viruses</taxon>
        <taxon>Monodnaviria</taxon>
        <taxon>Shotokuvirae</taxon>
        <taxon>Cossaviricota</taxon>
        <taxon>Papovaviricetes</taxon>
        <taxon>Zurhausenvirales</taxon>
        <taxon>Papillomaviridae</taxon>
    </lineage>
</organism>
<comment type="function">
    <text evidence="18">Plays a role in viral genome replication by driving entry of quiescent cells into the cell cycle. Stimulation of progression from G1 to S phase allows the virus to efficiently use the cellular DNA replicating machinery to achieve viral genome replication. E7 protein has both transforming and trans-activating activities. Induces the disassembly of the E2F1 transcription factor from RB1, with subsequent transcriptional activation of E2F1-regulated S-phase genes. Interferes with host histone deacetylation mediated by HDAC1 and HDAC2, leading to transcription activation. Plays also a role in the inhibition of both antiviral and antiproliferative functions of host interferon alpha. Interaction with host TMEM173/STING impairs the ability of TMEM173/STING to sense cytosolic DNA and promote the production of type I interferon (IFN-alpha and IFN-beta).</text>
</comment>
<dbReference type="InterPro" id="IPR000148">
    <property type="entry name" value="Papilloma_E7"/>
</dbReference>
<keyword evidence="1 18" id="KW-1121">Modulation of host cell cycle by virus</keyword>
<dbReference type="Gene3D" id="3.30.160.330">
    <property type="match status" value="1"/>
</dbReference>